<gene>
    <name evidence="2" type="ORF">LNTAR_22025</name>
</gene>
<keyword evidence="1" id="KW-1133">Transmembrane helix</keyword>
<evidence type="ECO:0008006" key="4">
    <source>
        <dbReference type="Google" id="ProtNLM"/>
    </source>
</evidence>
<dbReference type="STRING" id="313628.LNTAR_22025"/>
<proteinExistence type="predicted"/>
<dbReference type="AlphaFoldDB" id="A6DSL6"/>
<evidence type="ECO:0000313" key="3">
    <source>
        <dbReference type="Proteomes" id="UP000004947"/>
    </source>
</evidence>
<feature type="transmembrane region" description="Helical" evidence="1">
    <location>
        <begin position="12"/>
        <end position="28"/>
    </location>
</feature>
<evidence type="ECO:0000256" key="1">
    <source>
        <dbReference type="SAM" id="Phobius"/>
    </source>
</evidence>
<dbReference type="EMBL" id="ABCK01000031">
    <property type="protein sequence ID" value="EDM25369.1"/>
    <property type="molecule type" value="Genomic_DNA"/>
</dbReference>
<name>A6DSL6_9BACT</name>
<feature type="transmembrane region" description="Helical" evidence="1">
    <location>
        <begin position="59"/>
        <end position="76"/>
    </location>
</feature>
<dbReference type="Proteomes" id="UP000004947">
    <property type="component" value="Unassembled WGS sequence"/>
</dbReference>
<feature type="transmembrane region" description="Helical" evidence="1">
    <location>
        <begin position="173"/>
        <end position="190"/>
    </location>
</feature>
<reference evidence="2 3" key="1">
    <citation type="journal article" date="2010" name="J. Bacteriol.">
        <title>Genome sequence of Lentisphaera araneosa HTCC2155T, the type species of the order Lentisphaerales in the phylum Lentisphaerae.</title>
        <authorList>
            <person name="Thrash J.C."/>
            <person name="Cho J.C."/>
            <person name="Vergin K.L."/>
            <person name="Morris R.M."/>
            <person name="Giovannoni S.J."/>
        </authorList>
    </citation>
    <scope>NUCLEOTIDE SEQUENCE [LARGE SCALE GENOMIC DNA]</scope>
    <source>
        <strain evidence="2 3">HTCC2155</strain>
    </source>
</reference>
<protein>
    <recommendedName>
        <fullName evidence="4">DUF4203 domain-containing protein</fullName>
    </recommendedName>
</protein>
<dbReference type="RefSeq" id="WP_007280825.1">
    <property type="nucleotide sequence ID" value="NZ_ABCK01000031.1"/>
</dbReference>
<feature type="transmembrane region" description="Helical" evidence="1">
    <location>
        <begin position="33"/>
        <end position="53"/>
    </location>
</feature>
<feature type="transmembrane region" description="Helical" evidence="1">
    <location>
        <begin position="110"/>
        <end position="129"/>
    </location>
</feature>
<keyword evidence="1" id="KW-0472">Membrane</keyword>
<keyword evidence="3" id="KW-1185">Reference proteome</keyword>
<feature type="transmembrane region" description="Helical" evidence="1">
    <location>
        <begin position="141"/>
        <end position="161"/>
    </location>
</feature>
<feature type="transmembrane region" description="Helical" evidence="1">
    <location>
        <begin position="83"/>
        <end position="104"/>
    </location>
</feature>
<keyword evidence="1" id="KW-0812">Transmembrane</keyword>
<accession>A6DSL6</accession>
<organism evidence="2 3">
    <name type="scientific">Lentisphaera araneosa HTCC2155</name>
    <dbReference type="NCBI Taxonomy" id="313628"/>
    <lineage>
        <taxon>Bacteria</taxon>
        <taxon>Pseudomonadati</taxon>
        <taxon>Lentisphaerota</taxon>
        <taxon>Lentisphaeria</taxon>
        <taxon>Lentisphaerales</taxon>
        <taxon>Lentisphaeraceae</taxon>
        <taxon>Lentisphaera</taxon>
    </lineage>
</organism>
<sequence length="196" mass="21508">MEDLIDQLDSWIIYILPLLALLFIFKGLKLFKALLAIACALSLGFLGWIIGIQIDHSSLWIPCTISGILAIFGLWLSKVVHSAGTFILGASSALMLYPFIQGFVPHDPNWLPMAAAITLSLFLGMITALMKDRVVVLITSLYGAALFTHSFFLILSLHDIISLNVFVTNSKTFHIVWLVLFGILTLAGVFSQGKGK</sequence>
<comment type="caution">
    <text evidence="2">The sequence shown here is derived from an EMBL/GenBank/DDBJ whole genome shotgun (WGS) entry which is preliminary data.</text>
</comment>
<evidence type="ECO:0000313" key="2">
    <source>
        <dbReference type="EMBL" id="EDM25369.1"/>
    </source>
</evidence>